<dbReference type="Proteomes" id="UP000291088">
    <property type="component" value="Unassembled WGS sequence"/>
</dbReference>
<dbReference type="OrthoDB" id="8279269at2"/>
<name>A0A4Q2U0W7_9HYPH</name>
<sequence length="63" mass="7032">MTMPCRPIHSSFETLRLAGEKLGSGHGYHRFGSATHEQLSARGLGRFGQLARPSAIFTDFRER</sequence>
<evidence type="ECO:0000313" key="2">
    <source>
        <dbReference type="Proteomes" id="UP000291088"/>
    </source>
</evidence>
<dbReference type="AlphaFoldDB" id="A0A4Q2U0W7"/>
<proteinExistence type="predicted"/>
<accession>A0A4Q2U0W7</accession>
<comment type="caution">
    <text evidence="1">The sequence shown here is derived from an EMBL/GenBank/DDBJ whole genome shotgun (WGS) entry which is preliminary data.</text>
</comment>
<dbReference type="EMBL" id="SDVB01000050">
    <property type="protein sequence ID" value="RYC26875.1"/>
    <property type="molecule type" value="Genomic_DNA"/>
</dbReference>
<evidence type="ECO:0000313" key="1">
    <source>
        <dbReference type="EMBL" id="RYC26875.1"/>
    </source>
</evidence>
<protein>
    <submittedName>
        <fullName evidence="1">Uncharacterized protein</fullName>
    </submittedName>
</protein>
<organism evidence="1 2">
    <name type="scientific">Ciceribacter ferrooxidans</name>
    <dbReference type="NCBI Taxonomy" id="2509717"/>
    <lineage>
        <taxon>Bacteria</taxon>
        <taxon>Pseudomonadati</taxon>
        <taxon>Pseudomonadota</taxon>
        <taxon>Alphaproteobacteria</taxon>
        <taxon>Hyphomicrobiales</taxon>
        <taxon>Rhizobiaceae</taxon>
        <taxon>Ciceribacter</taxon>
    </lineage>
</organism>
<dbReference type="RefSeq" id="WP_129330349.1">
    <property type="nucleotide sequence ID" value="NZ_SDVB01000050.1"/>
</dbReference>
<keyword evidence="2" id="KW-1185">Reference proteome</keyword>
<reference evidence="1 2" key="1">
    <citation type="submission" date="2019-01" db="EMBL/GenBank/DDBJ databases">
        <authorList>
            <person name="Deng T."/>
        </authorList>
    </citation>
    <scope>NUCLEOTIDE SEQUENCE [LARGE SCALE GENOMIC DNA]</scope>
    <source>
        <strain evidence="1 2">F8825</strain>
    </source>
</reference>
<gene>
    <name evidence="1" type="ORF">EUU22_01465</name>
</gene>